<comment type="caution">
    <text evidence="4">The sequence shown here is derived from an EMBL/GenBank/DDBJ whole genome shotgun (WGS) entry which is preliminary data.</text>
</comment>
<evidence type="ECO:0000313" key="4">
    <source>
        <dbReference type="EMBL" id="CAH0999636.1"/>
    </source>
</evidence>
<dbReference type="GO" id="GO:0016829">
    <property type="term" value="F:lyase activity"/>
    <property type="evidence" value="ECO:0007669"/>
    <property type="project" value="UniProtKB-KW"/>
</dbReference>
<dbReference type="Pfam" id="PF03330">
    <property type="entry name" value="DPBB_1"/>
    <property type="match status" value="1"/>
</dbReference>
<dbReference type="Pfam" id="PF05036">
    <property type="entry name" value="SPOR"/>
    <property type="match status" value="1"/>
</dbReference>
<evidence type="ECO:0000256" key="1">
    <source>
        <dbReference type="SAM" id="MobiDB-lite"/>
    </source>
</evidence>
<dbReference type="RefSeq" id="WP_238749837.1">
    <property type="nucleotide sequence ID" value="NZ_CAKLPZ010000001.1"/>
</dbReference>
<keyword evidence="5" id="KW-1185">Reference proteome</keyword>
<dbReference type="Gene3D" id="3.30.70.1070">
    <property type="entry name" value="Sporulation related repeat"/>
    <property type="match status" value="1"/>
</dbReference>
<dbReference type="InterPro" id="IPR007730">
    <property type="entry name" value="SPOR-like_dom"/>
</dbReference>
<feature type="signal peptide" evidence="2">
    <location>
        <begin position="1"/>
        <end position="18"/>
    </location>
</feature>
<dbReference type="PROSITE" id="PS51724">
    <property type="entry name" value="SPOR"/>
    <property type="match status" value="1"/>
</dbReference>
<evidence type="ECO:0000256" key="2">
    <source>
        <dbReference type="SAM" id="SignalP"/>
    </source>
</evidence>
<feature type="domain" description="SPOR" evidence="3">
    <location>
        <begin position="225"/>
        <end position="306"/>
    </location>
</feature>
<keyword evidence="4" id="KW-0456">Lyase</keyword>
<keyword evidence="2" id="KW-0732">Signal</keyword>
<dbReference type="PANTHER" id="PTHR34183">
    <property type="entry name" value="ENDOLYTIC PEPTIDOGLYCAN TRANSGLYCOSYLASE RLPA"/>
    <property type="match status" value="1"/>
</dbReference>
<feature type="chain" id="PRO_5045238449" evidence="2">
    <location>
        <begin position="19"/>
        <end position="306"/>
    </location>
</feature>
<accession>A0ABN8F039</accession>
<dbReference type="Gene3D" id="2.40.40.10">
    <property type="entry name" value="RlpA-like domain"/>
    <property type="match status" value="1"/>
</dbReference>
<dbReference type="SUPFAM" id="SSF50685">
    <property type="entry name" value="Barwin-like endoglucanases"/>
    <property type="match status" value="1"/>
</dbReference>
<gene>
    <name evidence="4" type="primary">rlpA_1</name>
    <name evidence="4" type="ORF">LEM8419_00936</name>
</gene>
<evidence type="ECO:0000313" key="5">
    <source>
        <dbReference type="Proteomes" id="UP000837803"/>
    </source>
</evidence>
<reference evidence="4" key="1">
    <citation type="submission" date="2021-12" db="EMBL/GenBank/DDBJ databases">
        <authorList>
            <person name="Rodrigo-Torres L."/>
            <person name="Arahal R. D."/>
            <person name="Lucena T."/>
        </authorList>
    </citation>
    <scope>NUCLEOTIDE SEQUENCE</scope>
    <source>
        <strain evidence="4">CECT 8419</strain>
    </source>
</reference>
<dbReference type="EMBL" id="CAKLPZ010000001">
    <property type="protein sequence ID" value="CAH0999636.1"/>
    <property type="molecule type" value="Genomic_DNA"/>
</dbReference>
<dbReference type="CDD" id="cd22268">
    <property type="entry name" value="DPBB_RlpA-like"/>
    <property type="match status" value="1"/>
</dbReference>
<dbReference type="InterPro" id="IPR036908">
    <property type="entry name" value="RlpA-like_sf"/>
</dbReference>
<dbReference type="Proteomes" id="UP000837803">
    <property type="component" value="Unassembled WGS sequence"/>
</dbReference>
<dbReference type="InterPro" id="IPR036680">
    <property type="entry name" value="SPOR-like_sf"/>
</dbReference>
<dbReference type="PANTHER" id="PTHR34183:SF8">
    <property type="entry name" value="ENDOLYTIC PEPTIDOGLYCAN TRANSGLYCOSYLASE RLPA-RELATED"/>
    <property type="match status" value="1"/>
</dbReference>
<evidence type="ECO:0000259" key="3">
    <source>
        <dbReference type="PROSITE" id="PS51724"/>
    </source>
</evidence>
<feature type="region of interest" description="Disordered" evidence="1">
    <location>
        <begin position="196"/>
        <end position="217"/>
    </location>
</feature>
<protein>
    <submittedName>
        <fullName evidence="4">Endolytic peptidoglycan transglycosylase RlpA</fullName>
        <ecNumber evidence="4">4.2.2.-</ecNumber>
    </submittedName>
</protein>
<dbReference type="EC" id="4.2.2.-" evidence="4"/>
<dbReference type="InterPro" id="IPR009009">
    <property type="entry name" value="RlpA-like_DPBB"/>
</dbReference>
<organism evidence="4 5">
    <name type="scientific">Neolewinella maritima</name>
    <dbReference type="NCBI Taxonomy" id="1383882"/>
    <lineage>
        <taxon>Bacteria</taxon>
        <taxon>Pseudomonadati</taxon>
        <taxon>Bacteroidota</taxon>
        <taxon>Saprospiria</taxon>
        <taxon>Saprospirales</taxon>
        <taxon>Lewinellaceae</taxon>
        <taxon>Neolewinella</taxon>
    </lineage>
</organism>
<sequence>MKLLLLSTFLSASALLSAQSFEWNTSHSAPAAHPKEVQASEVKTYDGTLPEREQGVAGVYDASARGKQTAYGETYEATEMTGGHPALPLGTLLRVTNTENGRTVVVRVTDKGQECTDCLVTLSETAAARLGIAGRGAVSLERAGFSNWNPVPTGDTAASPATYGTTNDSTPKSAVEQPATFNRYAVARPAAAAVRVDPPTPTVPEQQAARGASAPRPAAIAATPAPASGTYAVQLAAYNNETYALRRVEELKEQGINDVYYRAITKPDGEVINRVYAGAFVNVTEAQAAAKTIQGKFNIAGIVAKM</sequence>
<name>A0ABN8F039_9BACT</name>
<dbReference type="SUPFAM" id="SSF110997">
    <property type="entry name" value="Sporulation related repeat"/>
    <property type="match status" value="1"/>
</dbReference>
<feature type="compositionally biased region" description="Low complexity" evidence="1">
    <location>
        <begin position="208"/>
        <end position="217"/>
    </location>
</feature>
<proteinExistence type="predicted"/>